<dbReference type="Pfam" id="PF07282">
    <property type="entry name" value="Cas12f1-like_TNB"/>
    <property type="match status" value="1"/>
</dbReference>
<sequence length="349" mass="41383">MYVLNAILDELWRSILWKKKGKRLIPYIRKDRTFRKELRDKYLVGWNYSKHYVDSAIKQAYSTLNSWRKRYLKGKAGKRKPILKRKFVRIKETLYSYHNGIIKISVKPFKESISIDLKEAWFWDRIAELELGELILKHDMLIITVRKEAKLEVKNPVAWDINLLTMDGFDGKNDCTISLKKIYTIHRTYELKRQTIQKLPDKTKKKLMKKYSSREKNKMKDVLHKIAKKLSNRTNVFEDLKSFKEKVARTKSRRMNRQNSKHDYITLQKIVEYKLAWNGYVTIYVNPKGTSKTCSKCGYYNKDLKGAGTFKCLRCGLTIDRQKNASRNIWNAFLRMWGNGFTPKGAQAQ</sequence>
<name>A0A2R7Y8F7_9ARCH</name>
<feature type="domain" description="Cas12f1-like TNB" evidence="2">
    <location>
        <begin position="266"/>
        <end position="329"/>
    </location>
</feature>
<evidence type="ECO:0000313" key="4">
    <source>
        <dbReference type="Proteomes" id="UP000244066"/>
    </source>
</evidence>
<organism evidence="3 4">
    <name type="scientific">Candidatus Terraquivivens tikiterensis</name>
    <dbReference type="NCBI Taxonomy" id="1980982"/>
    <lineage>
        <taxon>Archaea</taxon>
        <taxon>Nitrososphaerota</taxon>
        <taxon>Candidatus Wolframiiraptoraceae</taxon>
        <taxon>Candidatus Terraquivivens</taxon>
    </lineage>
</organism>
<dbReference type="EMBL" id="NDWU01000004">
    <property type="protein sequence ID" value="PUA33828.1"/>
    <property type="molecule type" value="Genomic_DNA"/>
</dbReference>
<dbReference type="GO" id="GO:0003677">
    <property type="term" value="F:DNA binding"/>
    <property type="evidence" value="ECO:0007669"/>
    <property type="project" value="UniProtKB-KW"/>
</dbReference>
<gene>
    <name evidence="3" type="ORF">B9J98_02515</name>
</gene>
<proteinExistence type="predicted"/>
<dbReference type="NCBIfam" id="TIGR01766">
    <property type="entry name" value="IS200/IS605 family accessory protein TnpB-like domain"/>
    <property type="match status" value="1"/>
</dbReference>
<protein>
    <recommendedName>
        <fullName evidence="2">Cas12f1-like TNB domain-containing protein</fullName>
    </recommendedName>
</protein>
<dbReference type="InterPro" id="IPR010095">
    <property type="entry name" value="Cas12f1-like_TNB"/>
</dbReference>
<dbReference type="Proteomes" id="UP000244066">
    <property type="component" value="Unassembled WGS sequence"/>
</dbReference>
<evidence type="ECO:0000256" key="1">
    <source>
        <dbReference type="ARBA" id="ARBA00023125"/>
    </source>
</evidence>
<evidence type="ECO:0000313" key="3">
    <source>
        <dbReference type="EMBL" id="PUA33828.1"/>
    </source>
</evidence>
<comment type="caution">
    <text evidence="3">The sequence shown here is derived from an EMBL/GenBank/DDBJ whole genome shotgun (WGS) entry which is preliminary data.</text>
</comment>
<accession>A0A2R7Y8F7</accession>
<dbReference type="AlphaFoldDB" id="A0A2R7Y8F7"/>
<evidence type="ECO:0000259" key="2">
    <source>
        <dbReference type="Pfam" id="PF07282"/>
    </source>
</evidence>
<reference evidence="3 4" key="1">
    <citation type="submission" date="2017-04" db="EMBL/GenBank/DDBJ databases">
        <title>Draft Aigarchaeota genome from a New Zealand hot spring.</title>
        <authorList>
            <person name="Reysenbach A.-L."/>
            <person name="Donaho J.A."/>
            <person name="Gerhart J."/>
            <person name="Kelley J.F."/>
            <person name="Kouba K."/>
            <person name="Podar M."/>
            <person name="Stott M."/>
        </authorList>
    </citation>
    <scope>NUCLEOTIDE SEQUENCE [LARGE SCALE GENOMIC DNA]</scope>
    <source>
        <strain evidence="3">NZ13_MG1</strain>
    </source>
</reference>
<keyword evidence="1" id="KW-0238">DNA-binding</keyword>